<dbReference type="AlphaFoldDB" id="A0A6G1K9N7"/>
<evidence type="ECO:0000313" key="3">
    <source>
        <dbReference type="Proteomes" id="UP000799428"/>
    </source>
</evidence>
<evidence type="ECO:0000313" key="2">
    <source>
        <dbReference type="EMBL" id="KAF2709077.1"/>
    </source>
</evidence>
<organism evidence="2 3">
    <name type="scientific">Pleomassaria siparia CBS 279.74</name>
    <dbReference type="NCBI Taxonomy" id="1314801"/>
    <lineage>
        <taxon>Eukaryota</taxon>
        <taxon>Fungi</taxon>
        <taxon>Dikarya</taxon>
        <taxon>Ascomycota</taxon>
        <taxon>Pezizomycotina</taxon>
        <taxon>Dothideomycetes</taxon>
        <taxon>Pleosporomycetidae</taxon>
        <taxon>Pleosporales</taxon>
        <taxon>Pleomassariaceae</taxon>
        <taxon>Pleomassaria</taxon>
    </lineage>
</organism>
<proteinExistence type="predicted"/>
<evidence type="ECO:0000256" key="1">
    <source>
        <dbReference type="SAM" id="MobiDB-lite"/>
    </source>
</evidence>
<dbReference type="Proteomes" id="UP000799428">
    <property type="component" value="Unassembled WGS sequence"/>
</dbReference>
<name>A0A6G1K9N7_9PLEO</name>
<feature type="region of interest" description="Disordered" evidence="1">
    <location>
        <begin position="1"/>
        <end position="23"/>
    </location>
</feature>
<sequence>MKRKARQLVAGTAHQKRPCRNGRNKEPEEPCFLIHLLVQYGILESIISHLFPVDLYSLAATSKAAYKAIFPRKESRANLLKKMDCDGTGIQIRSQCHLKSGYFETFACTEIATCGTMAKDANIESRPCSECGITTCDECRVHCVYQSIFQPADYEDELPNFSGFVLLHKDEMGILSPAHLGETGPAAGWDCASTHHDQGVLDSPLGSDVFAASESIDEIINTDLGSGQLKVTYASNLPHPSPVIQAFWEITENRKRLFCDDCFEEKAAQQQEHHSQCHCTLKNRFLDRWLCLKCYQAEEQASLHGALDAGALVCPCGQEIGETSARLVCMWCWGEVSDSFQNPATVSF</sequence>
<dbReference type="EMBL" id="MU005771">
    <property type="protein sequence ID" value="KAF2709077.1"/>
    <property type="molecule type" value="Genomic_DNA"/>
</dbReference>
<gene>
    <name evidence="2" type="ORF">K504DRAFT_381051</name>
</gene>
<accession>A0A6G1K9N7</accession>
<protein>
    <submittedName>
        <fullName evidence="2">Uncharacterized protein</fullName>
    </submittedName>
</protein>
<dbReference type="OrthoDB" id="3775616at2759"/>
<reference evidence="2" key="1">
    <citation type="journal article" date="2020" name="Stud. Mycol.">
        <title>101 Dothideomycetes genomes: a test case for predicting lifestyles and emergence of pathogens.</title>
        <authorList>
            <person name="Haridas S."/>
            <person name="Albert R."/>
            <person name="Binder M."/>
            <person name="Bloem J."/>
            <person name="Labutti K."/>
            <person name="Salamov A."/>
            <person name="Andreopoulos B."/>
            <person name="Baker S."/>
            <person name="Barry K."/>
            <person name="Bills G."/>
            <person name="Bluhm B."/>
            <person name="Cannon C."/>
            <person name="Castanera R."/>
            <person name="Culley D."/>
            <person name="Daum C."/>
            <person name="Ezra D."/>
            <person name="Gonzalez J."/>
            <person name="Henrissat B."/>
            <person name="Kuo A."/>
            <person name="Liang C."/>
            <person name="Lipzen A."/>
            <person name="Lutzoni F."/>
            <person name="Magnuson J."/>
            <person name="Mondo S."/>
            <person name="Nolan M."/>
            <person name="Ohm R."/>
            <person name="Pangilinan J."/>
            <person name="Park H.-J."/>
            <person name="Ramirez L."/>
            <person name="Alfaro M."/>
            <person name="Sun H."/>
            <person name="Tritt A."/>
            <person name="Yoshinaga Y."/>
            <person name="Zwiers L.-H."/>
            <person name="Turgeon B."/>
            <person name="Goodwin S."/>
            <person name="Spatafora J."/>
            <person name="Crous P."/>
            <person name="Grigoriev I."/>
        </authorList>
    </citation>
    <scope>NUCLEOTIDE SEQUENCE</scope>
    <source>
        <strain evidence="2">CBS 279.74</strain>
    </source>
</reference>
<keyword evidence="3" id="KW-1185">Reference proteome</keyword>